<dbReference type="InterPro" id="IPR003615">
    <property type="entry name" value="HNH_nuc"/>
</dbReference>
<proteinExistence type="predicted"/>
<keyword evidence="2" id="KW-0378">Hydrolase</keyword>
<reference evidence="2 3" key="1">
    <citation type="submission" date="2023-01" db="EMBL/GenBank/DDBJ databases">
        <title>Genomes from the Australian National Cyanobacteria Reference Collection.</title>
        <authorList>
            <person name="Willis A."/>
            <person name="Lee E.M.F."/>
        </authorList>
    </citation>
    <scope>NUCLEOTIDE SEQUENCE [LARGE SCALE GENOMIC DNA]</scope>
    <source>
        <strain evidence="2 3">CS-1033</strain>
    </source>
</reference>
<feature type="domain" description="HNH" evidence="1">
    <location>
        <begin position="176"/>
        <end position="232"/>
    </location>
</feature>
<keyword evidence="3" id="KW-1185">Reference proteome</keyword>
<dbReference type="Pfam" id="PF01844">
    <property type="entry name" value="HNH"/>
    <property type="match status" value="1"/>
</dbReference>
<dbReference type="Gene3D" id="1.10.30.50">
    <property type="match status" value="1"/>
</dbReference>
<dbReference type="RefSeq" id="WP_271734046.1">
    <property type="nucleotide sequence ID" value="NZ_JANQDP010000166.1"/>
</dbReference>
<protein>
    <submittedName>
        <fullName evidence="2">HNH endonuclease</fullName>
    </submittedName>
</protein>
<evidence type="ECO:0000259" key="1">
    <source>
        <dbReference type="Pfam" id="PF01844"/>
    </source>
</evidence>
<evidence type="ECO:0000313" key="3">
    <source>
        <dbReference type="Proteomes" id="UP001212499"/>
    </source>
</evidence>
<sequence length="253" mass="28920">MALIYKLSKVPSSSEYITGLNRISDRINDTQIRLLQEQYYSPNRTVTATQLAKLIGIKGGVPTVNSQYGKLGHLFCDAIGFEPRHYINDKYYWWSVWSIGHATQHNFLWEMHSEVAEALEFLGWVSKEAGSDAIFPDEVSPQERFYEGAVHKVSVNAYERDRKAREKCISHYGYSCYVCGFNFGEVFGKLGEGLIHVHHLRPLSEIGEEYAVDPIKDLRPVCPNCHAMIHRRLIPLTIEELKALVQQSKNQTT</sequence>
<dbReference type="CDD" id="cd00085">
    <property type="entry name" value="HNHc"/>
    <property type="match status" value="1"/>
</dbReference>
<comment type="caution">
    <text evidence="2">The sequence shown here is derived from an EMBL/GenBank/DDBJ whole genome shotgun (WGS) entry which is preliminary data.</text>
</comment>
<keyword evidence="2" id="KW-0540">Nuclease</keyword>
<keyword evidence="2" id="KW-0255">Endonuclease</keyword>
<dbReference type="InterPro" id="IPR002711">
    <property type="entry name" value="HNH"/>
</dbReference>
<organism evidence="2 3">
    <name type="scientific">Anabaenopsis arnoldii</name>
    <dbReference type="NCBI Taxonomy" id="2152938"/>
    <lineage>
        <taxon>Bacteria</taxon>
        <taxon>Bacillati</taxon>
        <taxon>Cyanobacteriota</taxon>
        <taxon>Cyanophyceae</taxon>
        <taxon>Nostocales</taxon>
        <taxon>Nodulariaceae</taxon>
        <taxon>Anabaenopsis</taxon>
    </lineage>
</organism>
<dbReference type="Proteomes" id="UP001212499">
    <property type="component" value="Unassembled WGS sequence"/>
</dbReference>
<dbReference type="EMBL" id="JAQMUH010000159">
    <property type="protein sequence ID" value="MDB9540792.1"/>
    <property type="molecule type" value="Genomic_DNA"/>
</dbReference>
<accession>A0ABT5AU04</accession>
<dbReference type="GO" id="GO:0004519">
    <property type="term" value="F:endonuclease activity"/>
    <property type="evidence" value="ECO:0007669"/>
    <property type="project" value="UniProtKB-KW"/>
</dbReference>
<name>A0ABT5AU04_9CYAN</name>
<gene>
    <name evidence="2" type="ORF">PN457_14215</name>
</gene>
<evidence type="ECO:0000313" key="2">
    <source>
        <dbReference type="EMBL" id="MDB9540792.1"/>
    </source>
</evidence>